<organism evidence="1 2">
    <name type="scientific">Edwardsiella phage GF-2</name>
    <dbReference type="NCBI Taxonomy" id="1537091"/>
    <lineage>
        <taxon>Viruses</taxon>
        <taxon>Duplodnaviria</taxon>
        <taxon>Heunggongvirae</taxon>
        <taxon>Uroviricota</taxon>
        <taxon>Caudoviricetes</taxon>
        <taxon>Gofduovirus</taxon>
        <taxon>Gofduovirus GF2</taxon>
    </lineage>
</organism>
<keyword evidence="2" id="KW-1185">Reference proteome</keyword>
<protein>
    <submittedName>
        <fullName evidence="1">Uncharacterized protein</fullName>
    </submittedName>
</protein>
<dbReference type="KEGG" id="vg:23681472"/>
<evidence type="ECO:0000313" key="1">
    <source>
        <dbReference type="EMBL" id="BAP28921.1"/>
    </source>
</evidence>
<dbReference type="RefSeq" id="YP_009126653.1">
    <property type="nucleotide sequence ID" value="NC_026611.1"/>
</dbReference>
<dbReference type="GeneID" id="23681472"/>
<dbReference type="Proteomes" id="UP000202039">
    <property type="component" value="Segment"/>
</dbReference>
<proteinExistence type="predicted"/>
<reference evidence="1 2" key="1">
    <citation type="journal article" date="2015" name="Arch. Virol.">
        <title>Full-genome sequence of a novel myovirus, GF-2, infecting Edwardsiella tarda: comparison with other Edwardsiella myoviral genomes.</title>
        <authorList>
            <person name="Yasuike M."/>
            <person name="Nishiki I."/>
            <person name="Iwasaki Y."/>
            <person name="Nakamura Y."/>
            <person name="Fujiwara A."/>
            <person name="Sugaya E."/>
            <person name="Kawato Y."/>
            <person name="Nagai S."/>
            <person name="Kobayashi T."/>
            <person name="Ototake M."/>
            <person name="Nakai T."/>
        </authorList>
    </citation>
    <scope>NUCLEOTIDE SEQUENCE [LARGE SCALE GENOMIC DNA]</scope>
</reference>
<dbReference type="EMBL" id="AP014629">
    <property type="protein sequence ID" value="BAP28921.1"/>
    <property type="molecule type" value="Genomic_DNA"/>
</dbReference>
<name>A0A077K9W2_9CAUD</name>
<evidence type="ECO:0000313" key="2">
    <source>
        <dbReference type="Proteomes" id="UP000202039"/>
    </source>
</evidence>
<sequence>MTEITIRASGIHTSCDNGKIEAVITDAVILPESISERSASEIMSSIDIKTIINFIESNGYEVIENGCSRKNTPRLVAVG</sequence>
<accession>A0A077K9W2</accession>